<dbReference type="InterPro" id="IPR036388">
    <property type="entry name" value="WH-like_DNA-bd_sf"/>
</dbReference>
<dbReference type="GO" id="GO:0003677">
    <property type="term" value="F:DNA binding"/>
    <property type="evidence" value="ECO:0007669"/>
    <property type="project" value="UniProtKB-KW"/>
</dbReference>
<keyword evidence="3" id="KW-0804">Transcription</keyword>
<evidence type="ECO:0000259" key="4">
    <source>
        <dbReference type="PROSITE" id="PS50995"/>
    </source>
</evidence>
<feature type="domain" description="HTH marR-type" evidence="4">
    <location>
        <begin position="1"/>
        <end position="140"/>
    </location>
</feature>
<dbReference type="OrthoDB" id="5461037at2"/>
<dbReference type="InterPro" id="IPR036390">
    <property type="entry name" value="WH_DNA-bd_sf"/>
</dbReference>
<evidence type="ECO:0000313" key="6">
    <source>
        <dbReference type="Proteomes" id="UP000050961"/>
    </source>
</evidence>
<dbReference type="AlphaFoldDB" id="A0A023CVS6"/>
<dbReference type="Gene3D" id="1.10.10.10">
    <property type="entry name" value="Winged helix-like DNA-binding domain superfamily/Winged helix DNA-binding domain"/>
    <property type="match status" value="1"/>
</dbReference>
<dbReference type="PATRIC" id="fig|1423806.3.peg.1252"/>
<organism evidence="5 6">
    <name type="scientific">Liquorilactobacillus sucicola DSM 21376 = JCM 15457</name>
    <dbReference type="NCBI Taxonomy" id="1423806"/>
    <lineage>
        <taxon>Bacteria</taxon>
        <taxon>Bacillati</taxon>
        <taxon>Bacillota</taxon>
        <taxon>Bacilli</taxon>
        <taxon>Lactobacillales</taxon>
        <taxon>Lactobacillaceae</taxon>
        <taxon>Liquorilactobacillus</taxon>
    </lineage>
</organism>
<dbReference type="RefSeq" id="WP_034987868.1">
    <property type="nucleotide sequence ID" value="NZ_AYZF01000013.1"/>
</dbReference>
<dbReference type="Pfam" id="PF01047">
    <property type="entry name" value="MarR"/>
    <property type="match status" value="1"/>
</dbReference>
<dbReference type="EMBL" id="AYZF01000013">
    <property type="protein sequence ID" value="KRN06045.1"/>
    <property type="molecule type" value="Genomic_DNA"/>
</dbReference>
<name>A0A023CVS6_9LACO</name>
<accession>A0A023CVS6</accession>
<protein>
    <submittedName>
        <fullName evidence="5">MarR family transcriptional regulator</fullName>
    </submittedName>
</protein>
<keyword evidence="1" id="KW-0805">Transcription regulation</keyword>
<sequence length="146" mass="17259">MENRVKTINDSLVRIYNDILWIEEHELKRSHFKDVSIKEMHAINAITMYDKKTASQVAKELHLTPGTLTSTIDRLSKKDYVTRIRCSDDRRVVRLGLTKKGRLMYRAHDAFHRMMVRSFLKDLDPEEIKTIEKAVCNLEDFLREHS</sequence>
<evidence type="ECO:0000256" key="3">
    <source>
        <dbReference type="ARBA" id="ARBA00023163"/>
    </source>
</evidence>
<comment type="caution">
    <text evidence="5">The sequence shown here is derived from an EMBL/GenBank/DDBJ whole genome shotgun (WGS) entry which is preliminary data.</text>
</comment>
<evidence type="ECO:0000256" key="2">
    <source>
        <dbReference type="ARBA" id="ARBA00023125"/>
    </source>
</evidence>
<dbReference type="PANTHER" id="PTHR42756:SF1">
    <property type="entry name" value="TRANSCRIPTIONAL REPRESSOR OF EMRAB OPERON"/>
    <property type="match status" value="1"/>
</dbReference>
<proteinExistence type="predicted"/>
<reference evidence="5 6" key="1">
    <citation type="journal article" date="2015" name="Genome Announc.">
        <title>Expanding the biotechnology potential of lactobacilli through comparative genomics of 213 strains and associated genera.</title>
        <authorList>
            <person name="Sun Z."/>
            <person name="Harris H.M."/>
            <person name="McCann A."/>
            <person name="Guo C."/>
            <person name="Argimon S."/>
            <person name="Zhang W."/>
            <person name="Yang X."/>
            <person name="Jeffery I.B."/>
            <person name="Cooney J.C."/>
            <person name="Kagawa T.F."/>
            <person name="Liu W."/>
            <person name="Song Y."/>
            <person name="Salvetti E."/>
            <person name="Wrobel A."/>
            <person name="Rasinkangas P."/>
            <person name="Parkhill J."/>
            <person name="Rea M.C."/>
            <person name="O'Sullivan O."/>
            <person name="Ritari J."/>
            <person name="Douillard F.P."/>
            <person name="Paul Ross R."/>
            <person name="Yang R."/>
            <person name="Briner A.E."/>
            <person name="Felis G.E."/>
            <person name="de Vos W.M."/>
            <person name="Barrangou R."/>
            <person name="Klaenhammer T.R."/>
            <person name="Caufield P.W."/>
            <person name="Cui Y."/>
            <person name="Zhang H."/>
            <person name="O'Toole P.W."/>
        </authorList>
    </citation>
    <scope>NUCLEOTIDE SEQUENCE [LARGE SCALE GENOMIC DNA]</scope>
    <source>
        <strain evidence="5 6">DSM 21376</strain>
    </source>
</reference>
<gene>
    <name evidence="5" type="ORF">FD15_GL001231</name>
</gene>
<dbReference type="eggNOG" id="COG1846">
    <property type="taxonomic scope" value="Bacteria"/>
</dbReference>
<dbReference type="SMART" id="SM00347">
    <property type="entry name" value="HTH_MARR"/>
    <property type="match status" value="1"/>
</dbReference>
<dbReference type="InterPro" id="IPR000835">
    <property type="entry name" value="HTH_MarR-typ"/>
</dbReference>
<keyword evidence="2" id="KW-0238">DNA-binding</keyword>
<dbReference type="STRING" id="1423806.FD15_GL001231"/>
<keyword evidence="6" id="KW-1185">Reference proteome</keyword>
<dbReference type="SUPFAM" id="SSF46785">
    <property type="entry name" value="Winged helix' DNA-binding domain"/>
    <property type="match status" value="1"/>
</dbReference>
<dbReference type="PROSITE" id="PS50995">
    <property type="entry name" value="HTH_MARR_2"/>
    <property type="match status" value="1"/>
</dbReference>
<dbReference type="Proteomes" id="UP000050961">
    <property type="component" value="Unassembled WGS sequence"/>
</dbReference>
<evidence type="ECO:0000256" key="1">
    <source>
        <dbReference type="ARBA" id="ARBA00023015"/>
    </source>
</evidence>
<dbReference type="PRINTS" id="PR00598">
    <property type="entry name" value="HTHMARR"/>
</dbReference>
<dbReference type="PANTHER" id="PTHR42756">
    <property type="entry name" value="TRANSCRIPTIONAL REGULATOR, MARR"/>
    <property type="match status" value="1"/>
</dbReference>
<dbReference type="GO" id="GO:0003700">
    <property type="term" value="F:DNA-binding transcription factor activity"/>
    <property type="evidence" value="ECO:0007669"/>
    <property type="project" value="InterPro"/>
</dbReference>
<evidence type="ECO:0000313" key="5">
    <source>
        <dbReference type="EMBL" id="KRN06045.1"/>
    </source>
</evidence>